<dbReference type="Proteomes" id="UP001497623">
    <property type="component" value="Unassembled WGS sequence"/>
</dbReference>
<keyword evidence="3" id="KW-1185">Reference proteome</keyword>
<evidence type="ECO:0000256" key="1">
    <source>
        <dbReference type="SAM" id="MobiDB-lite"/>
    </source>
</evidence>
<organism evidence="2 3">
    <name type="scientific">Meganyctiphanes norvegica</name>
    <name type="common">Northern krill</name>
    <name type="synonym">Thysanopoda norvegica</name>
    <dbReference type="NCBI Taxonomy" id="48144"/>
    <lineage>
        <taxon>Eukaryota</taxon>
        <taxon>Metazoa</taxon>
        <taxon>Ecdysozoa</taxon>
        <taxon>Arthropoda</taxon>
        <taxon>Crustacea</taxon>
        <taxon>Multicrustacea</taxon>
        <taxon>Malacostraca</taxon>
        <taxon>Eumalacostraca</taxon>
        <taxon>Eucarida</taxon>
        <taxon>Euphausiacea</taxon>
        <taxon>Euphausiidae</taxon>
        <taxon>Meganyctiphanes</taxon>
    </lineage>
</organism>
<evidence type="ECO:0000313" key="3">
    <source>
        <dbReference type="Proteomes" id="UP001497623"/>
    </source>
</evidence>
<gene>
    <name evidence="2" type="ORF">MNOR_LOCUS40467</name>
</gene>
<name>A0AAV2ST65_MEGNR</name>
<accession>A0AAV2ST65</accession>
<feature type="region of interest" description="Disordered" evidence="1">
    <location>
        <begin position="346"/>
        <end position="384"/>
    </location>
</feature>
<dbReference type="EMBL" id="CAXKWB010123999">
    <property type="protein sequence ID" value="CAL4238516.1"/>
    <property type="molecule type" value="Genomic_DNA"/>
</dbReference>
<protein>
    <submittedName>
        <fullName evidence="2">Uncharacterized protein</fullName>
    </submittedName>
</protein>
<reference evidence="2 3" key="1">
    <citation type="submission" date="2024-05" db="EMBL/GenBank/DDBJ databases">
        <authorList>
            <person name="Wallberg A."/>
        </authorList>
    </citation>
    <scope>NUCLEOTIDE SEQUENCE [LARGE SCALE GENOMIC DNA]</scope>
</reference>
<feature type="compositionally biased region" description="Basic residues" evidence="1">
    <location>
        <begin position="374"/>
        <end position="384"/>
    </location>
</feature>
<comment type="caution">
    <text evidence="2">The sequence shown here is derived from an EMBL/GenBank/DDBJ whole genome shotgun (WGS) entry which is preliminary data.</text>
</comment>
<sequence>MFVTKNSLIYVTILNHDFLLRGHLEDAGEDEVSSQRDTTNALQNVLLSLSKYLPHIVQIKDNKRIVGLSPTTSERQIIVQIDFNCSWLEKPEPSHANDEIGYWPTSTIFPTSEKNAFPPDYINKIPFAVPCAFQDPELEKFLTAKSLNRSAKLTLNDAFDKTEFPVGKATAHPVIDCLARKAIIEGGISDTLMSCVATMIETILEDWDRAVTDIQGIKEYLKDMAQFMTLAHQTSWRCRGFIIALLVSNKLALRNYVLDSCGGAATSKDIMKHSNFFTPNLFGEIPDSLAKKVEGNSNTYKNHIIFTNIKDQKGNFSSVKRKNPYPYSSATKRVAQMNFNRQDREISNFGKTDRDFRQQVSRAPPSKFNNNNNSKRKFNKSGKN</sequence>
<dbReference type="AlphaFoldDB" id="A0AAV2ST65"/>
<evidence type="ECO:0000313" key="2">
    <source>
        <dbReference type="EMBL" id="CAL4238516.1"/>
    </source>
</evidence>
<proteinExistence type="predicted"/>
<feature type="compositionally biased region" description="Basic and acidic residues" evidence="1">
    <location>
        <begin position="346"/>
        <end position="357"/>
    </location>
</feature>